<dbReference type="InterPro" id="IPR027417">
    <property type="entry name" value="P-loop_NTPase"/>
</dbReference>
<dbReference type="GO" id="GO:0005524">
    <property type="term" value="F:ATP binding"/>
    <property type="evidence" value="ECO:0007669"/>
    <property type="project" value="UniProtKB-KW"/>
</dbReference>
<feature type="region of interest" description="Disordered" evidence="8">
    <location>
        <begin position="1"/>
        <end position="66"/>
    </location>
</feature>
<dbReference type="OrthoDB" id="10265971at2759"/>
<dbReference type="EMBL" id="MU001639">
    <property type="protein sequence ID" value="KAF2480360.1"/>
    <property type="molecule type" value="Genomic_DNA"/>
</dbReference>
<dbReference type="AlphaFoldDB" id="A0A6A6PJX7"/>
<dbReference type="Gene3D" id="3.40.50.300">
    <property type="entry name" value="P-loop containing nucleotide triphosphate hydrolases"/>
    <property type="match status" value="1"/>
</dbReference>
<feature type="compositionally biased region" description="Low complexity" evidence="8">
    <location>
        <begin position="646"/>
        <end position="657"/>
    </location>
</feature>
<dbReference type="SUPFAM" id="SSF52540">
    <property type="entry name" value="P-loop containing nucleoside triphosphate hydrolases"/>
    <property type="match status" value="1"/>
</dbReference>
<keyword evidence="4" id="KW-0227">DNA damage</keyword>
<organism evidence="10 11">
    <name type="scientific">Neohortaea acidophila</name>
    <dbReference type="NCBI Taxonomy" id="245834"/>
    <lineage>
        <taxon>Eukaryota</taxon>
        <taxon>Fungi</taxon>
        <taxon>Dikarya</taxon>
        <taxon>Ascomycota</taxon>
        <taxon>Pezizomycotina</taxon>
        <taxon>Dothideomycetes</taxon>
        <taxon>Dothideomycetidae</taxon>
        <taxon>Mycosphaerellales</taxon>
        <taxon>Teratosphaeriaceae</taxon>
        <taxon>Neohortaea</taxon>
    </lineage>
</organism>
<evidence type="ECO:0000313" key="10">
    <source>
        <dbReference type="EMBL" id="KAF2480360.1"/>
    </source>
</evidence>
<evidence type="ECO:0000256" key="1">
    <source>
        <dbReference type="ARBA" id="ARBA00004123"/>
    </source>
</evidence>
<reference evidence="10" key="1">
    <citation type="journal article" date="2020" name="Stud. Mycol.">
        <title>101 Dothideomycetes genomes: a test case for predicting lifestyles and emergence of pathogens.</title>
        <authorList>
            <person name="Haridas S."/>
            <person name="Albert R."/>
            <person name="Binder M."/>
            <person name="Bloem J."/>
            <person name="Labutti K."/>
            <person name="Salamov A."/>
            <person name="Andreopoulos B."/>
            <person name="Baker S."/>
            <person name="Barry K."/>
            <person name="Bills G."/>
            <person name="Bluhm B."/>
            <person name="Cannon C."/>
            <person name="Castanera R."/>
            <person name="Culley D."/>
            <person name="Daum C."/>
            <person name="Ezra D."/>
            <person name="Gonzalez J."/>
            <person name="Henrissat B."/>
            <person name="Kuo A."/>
            <person name="Liang C."/>
            <person name="Lipzen A."/>
            <person name="Lutzoni F."/>
            <person name="Magnuson J."/>
            <person name="Mondo S."/>
            <person name="Nolan M."/>
            <person name="Ohm R."/>
            <person name="Pangilinan J."/>
            <person name="Park H.-J."/>
            <person name="Ramirez L."/>
            <person name="Alfaro M."/>
            <person name="Sun H."/>
            <person name="Tritt A."/>
            <person name="Yoshinaga Y."/>
            <person name="Zwiers L.-H."/>
            <person name="Turgeon B."/>
            <person name="Goodwin S."/>
            <person name="Spatafora J."/>
            <person name="Crous P."/>
            <person name="Grigoriev I."/>
        </authorList>
    </citation>
    <scope>NUCLEOTIDE SEQUENCE</scope>
    <source>
        <strain evidence="10">CBS 113389</strain>
    </source>
</reference>
<dbReference type="RefSeq" id="XP_033586930.1">
    <property type="nucleotide sequence ID" value="XM_033736164.1"/>
</dbReference>
<evidence type="ECO:0000256" key="3">
    <source>
        <dbReference type="ARBA" id="ARBA00022741"/>
    </source>
</evidence>
<protein>
    <submittedName>
        <fullName evidence="10">Rad17 cell cycle checkpoint protein-domain-containing protein</fullName>
    </submittedName>
</protein>
<dbReference type="InterPro" id="IPR057927">
    <property type="entry name" value="RAD24-like_helical"/>
</dbReference>
<keyword evidence="6" id="KW-0539">Nucleus</keyword>
<dbReference type="GO" id="GO:0003682">
    <property type="term" value="F:chromatin binding"/>
    <property type="evidence" value="ECO:0007669"/>
    <property type="project" value="TreeGrafter"/>
</dbReference>
<evidence type="ECO:0000256" key="5">
    <source>
        <dbReference type="ARBA" id="ARBA00022840"/>
    </source>
</evidence>
<accession>A0A6A6PJX7</accession>
<dbReference type="GO" id="GO:0033314">
    <property type="term" value="P:mitotic DNA replication checkpoint signaling"/>
    <property type="evidence" value="ECO:0007669"/>
    <property type="project" value="TreeGrafter"/>
</dbReference>
<comment type="similarity">
    <text evidence="2">Belongs to the rad17/RAD24 family.</text>
</comment>
<dbReference type="GO" id="GO:0005634">
    <property type="term" value="C:nucleus"/>
    <property type="evidence" value="ECO:0007669"/>
    <property type="project" value="UniProtKB-SubCell"/>
</dbReference>
<dbReference type="PANTHER" id="PTHR12172">
    <property type="entry name" value="CELL CYCLE CHECKPOINT PROTEIN RAD17"/>
    <property type="match status" value="1"/>
</dbReference>
<dbReference type="GO" id="GO:0003689">
    <property type="term" value="F:DNA clamp loader activity"/>
    <property type="evidence" value="ECO:0007669"/>
    <property type="project" value="TreeGrafter"/>
</dbReference>
<proteinExistence type="inferred from homology"/>
<feature type="compositionally biased region" description="Acidic residues" evidence="8">
    <location>
        <begin position="611"/>
        <end position="620"/>
    </location>
</feature>
<feature type="region of interest" description="Disordered" evidence="8">
    <location>
        <begin position="610"/>
        <end position="683"/>
    </location>
</feature>
<dbReference type="Pfam" id="PF25812">
    <property type="entry name" value="RAD24_helical"/>
    <property type="match status" value="1"/>
</dbReference>
<sequence length="683" mass="75130">MPLLNVYNPHRPHLQRKAQHEGSFDNEAGPSAPLSQKFRKASDGSRVASPSVRNDDDRPWTDQFPPKDLSELAVHKRKVADVRQWLEMALRGQRQRVLVLKGGAGSGKTTTVRLLAQELGLEITEWRNPAGAEMVSEGSLSAALQFEEFVGRAGRSGGLQMVSHELNELPAKAMNGTDATKPQSQLLLVEEFPNTFSRSSATLQSFRSAILQYLSTPPLADSKPTPIIMIISETLLSTNTALADSFTAYRLLGPELSNNPYLDTIEFNAIAPTILLKALENVVLMEARKTGRRRTPGPQVLKRLTEGGDIRSAISALEFLCLRGDGENEWSSRITFTKAKKSKSDPPITDYEQNVLKLINNRETTLDIFHAVGKVVYNKRVAAADIPHPPPWLSHERRNTIPENDVDVLVNEVGTDTTTFLAALHENYAMSCSTASNESTLDSMLGCISNISDADLLSVDRFSYGTRAFSGSATDSIRQDEMSFQVSVRGLWLRLPSPGDAHRMFYPNSLRIWKKHEEVEGMLESVTSKLRSGILVTDSQATSESAHSGVESWKRKVVGASSASPNEEFTTGNSSINSNAKVTMLTEVLPYLSQIMGSKKTLHGISRLRDDDEADVEERDDQPRDQWATDRSEIDTGTKATRVPGTKAKQAQTAKKNAGYDFGSSVEGGVQSLVLDDDDIEDD</sequence>
<dbReference type="Pfam" id="PF03215">
    <property type="entry name" value="Rad17"/>
    <property type="match status" value="1"/>
</dbReference>
<evidence type="ECO:0000256" key="7">
    <source>
        <dbReference type="ARBA" id="ARBA00023306"/>
    </source>
</evidence>
<feature type="domain" description="Checkpoint protein RAD24-like helical bundle" evidence="9">
    <location>
        <begin position="363"/>
        <end position="467"/>
    </location>
</feature>
<evidence type="ECO:0000256" key="4">
    <source>
        <dbReference type="ARBA" id="ARBA00022763"/>
    </source>
</evidence>
<evidence type="ECO:0000256" key="6">
    <source>
        <dbReference type="ARBA" id="ARBA00023242"/>
    </source>
</evidence>
<keyword evidence="5" id="KW-0067">ATP-binding</keyword>
<keyword evidence="3" id="KW-0547">Nucleotide-binding</keyword>
<dbReference type="GO" id="GO:0000077">
    <property type="term" value="P:DNA damage checkpoint signaling"/>
    <property type="evidence" value="ECO:0007669"/>
    <property type="project" value="TreeGrafter"/>
</dbReference>
<evidence type="ECO:0000256" key="2">
    <source>
        <dbReference type="ARBA" id="ARBA00006168"/>
    </source>
</evidence>
<dbReference type="Proteomes" id="UP000799767">
    <property type="component" value="Unassembled WGS sequence"/>
</dbReference>
<evidence type="ECO:0000256" key="8">
    <source>
        <dbReference type="SAM" id="MobiDB-lite"/>
    </source>
</evidence>
<dbReference type="InterPro" id="IPR004582">
    <property type="entry name" value="Checkpoint_prot_Rad17_Rad24"/>
</dbReference>
<feature type="compositionally biased region" description="Basic and acidic residues" evidence="8">
    <location>
        <begin position="621"/>
        <end position="636"/>
    </location>
</feature>
<dbReference type="GO" id="GO:0006281">
    <property type="term" value="P:DNA repair"/>
    <property type="evidence" value="ECO:0007669"/>
    <property type="project" value="InterPro"/>
</dbReference>
<dbReference type="GeneID" id="54477166"/>
<evidence type="ECO:0000313" key="11">
    <source>
        <dbReference type="Proteomes" id="UP000799767"/>
    </source>
</evidence>
<name>A0A6A6PJX7_9PEZI</name>
<gene>
    <name evidence="10" type="ORF">BDY17DRAFT_318113</name>
</gene>
<evidence type="ECO:0000259" key="9">
    <source>
        <dbReference type="Pfam" id="PF25812"/>
    </source>
</evidence>
<keyword evidence="11" id="KW-1185">Reference proteome</keyword>
<keyword evidence="7" id="KW-0131">Cell cycle</keyword>
<dbReference type="PANTHER" id="PTHR12172:SF0">
    <property type="entry name" value="CELL CYCLE CHECKPOINT PROTEIN RAD17"/>
    <property type="match status" value="1"/>
</dbReference>
<comment type="subcellular location">
    <subcellularLocation>
        <location evidence="1">Nucleus</location>
    </subcellularLocation>
</comment>